<name>A0A386ZGY8_9NOCA</name>
<organism evidence="3 4">
    <name type="scientific">Nocardia yunnanensis</name>
    <dbReference type="NCBI Taxonomy" id="2382165"/>
    <lineage>
        <taxon>Bacteria</taxon>
        <taxon>Bacillati</taxon>
        <taxon>Actinomycetota</taxon>
        <taxon>Actinomycetes</taxon>
        <taxon>Mycobacteriales</taxon>
        <taxon>Nocardiaceae</taxon>
        <taxon>Nocardia</taxon>
    </lineage>
</organism>
<gene>
    <name evidence="3" type="ORF">D7D52_26515</name>
</gene>
<evidence type="ECO:0000313" key="3">
    <source>
        <dbReference type="EMBL" id="AYF76777.1"/>
    </source>
</evidence>
<feature type="region of interest" description="Disordered" evidence="1">
    <location>
        <begin position="1"/>
        <end position="52"/>
    </location>
</feature>
<dbReference type="InterPro" id="IPR005031">
    <property type="entry name" value="COQ10_START"/>
</dbReference>
<evidence type="ECO:0000256" key="1">
    <source>
        <dbReference type="SAM" id="MobiDB-lite"/>
    </source>
</evidence>
<dbReference type="InterPro" id="IPR023393">
    <property type="entry name" value="START-like_dom_sf"/>
</dbReference>
<dbReference type="OrthoDB" id="9134299at2"/>
<keyword evidence="4" id="KW-1185">Reference proteome</keyword>
<feature type="compositionally biased region" description="Polar residues" evidence="1">
    <location>
        <begin position="1"/>
        <end position="26"/>
    </location>
</feature>
<reference evidence="3 4" key="1">
    <citation type="submission" date="2018-09" db="EMBL/GenBank/DDBJ databases">
        <title>Nocardia yunnanensis sp. nov., an actinomycete isolated from a soil sample.</title>
        <authorList>
            <person name="Zhang J."/>
        </authorList>
    </citation>
    <scope>NUCLEOTIDE SEQUENCE [LARGE SCALE GENOMIC DNA]</scope>
    <source>
        <strain evidence="3 4">CFHS0054</strain>
    </source>
</reference>
<proteinExistence type="predicted"/>
<accession>A0A386ZGY8</accession>
<feature type="domain" description="Coenzyme Q-binding protein COQ10 START" evidence="2">
    <location>
        <begin position="78"/>
        <end position="190"/>
    </location>
</feature>
<dbReference type="Pfam" id="PF03364">
    <property type="entry name" value="Polyketide_cyc"/>
    <property type="match status" value="1"/>
</dbReference>
<sequence length="224" mass="24354">MIGQPVASTRFSPTSHPTCRSSSRSQDPPLWATTGPPPPDRSHRWNGHWTTGHAGPPAIGKELCNMPEYQLHATVSGRTPEAVFALIEDFGRYPEVVPNVIESLSVTVADDGARYSEWAVRFHGGILKWRERDDVSIAADRIEFRQIVGDFAELAGSWRVGTTPEGEVRVSIVASFDLGMPDVATILDPIALAAFDETMRTLLTTLLGPALRFDSVATTAGSRS</sequence>
<dbReference type="Proteomes" id="UP000267164">
    <property type="component" value="Chromosome"/>
</dbReference>
<dbReference type="EMBL" id="CP032568">
    <property type="protein sequence ID" value="AYF76777.1"/>
    <property type="molecule type" value="Genomic_DNA"/>
</dbReference>
<evidence type="ECO:0000313" key="4">
    <source>
        <dbReference type="Proteomes" id="UP000267164"/>
    </source>
</evidence>
<dbReference type="SUPFAM" id="SSF55961">
    <property type="entry name" value="Bet v1-like"/>
    <property type="match status" value="1"/>
</dbReference>
<protein>
    <recommendedName>
        <fullName evidence="2">Coenzyme Q-binding protein COQ10 START domain-containing protein</fullName>
    </recommendedName>
</protein>
<evidence type="ECO:0000259" key="2">
    <source>
        <dbReference type="Pfam" id="PF03364"/>
    </source>
</evidence>
<dbReference type="AlphaFoldDB" id="A0A386ZGY8"/>
<dbReference type="KEGG" id="nyu:D7D52_26515"/>
<dbReference type="Gene3D" id="3.30.530.20">
    <property type="match status" value="1"/>
</dbReference>